<dbReference type="Pfam" id="PF00583">
    <property type="entry name" value="Acetyltransf_1"/>
    <property type="match status" value="1"/>
</dbReference>
<keyword evidence="2" id="KW-0012">Acyltransferase</keyword>
<evidence type="ECO:0000259" key="3">
    <source>
        <dbReference type="PROSITE" id="PS51186"/>
    </source>
</evidence>
<dbReference type="AlphaFoldDB" id="A0A1S6QFW3"/>
<dbReference type="GO" id="GO:0016747">
    <property type="term" value="F:acyltransferase activity, transferring groups other than amino-acyl groups"/>
    <property type="evidence" value="ECO:0007669"/>
    <property type="project" value="InterPro"/>
</dbReference>
<dbReference type="PROSITE" id="PS51186">
    <property type="entry name" value="GNAT"/>
    <property type="match status" value="1"/>
</dbReference>
<dbReference type="InterPro" id="IPR016181">
    <property type="entry name" value="Acyl_CoA_acyltransferase"/>
</dbReference>
<dbReference type="CDD" id="cd04301">
    <property type="entry name" value="NAT_SF"/>
    <property type="match status" value="1"/>
</dbReference>
<dbReference type="SUPFAM" id="SSF55729">
    <property type="entry name" value="Acyl-CoA N-acyltransferases (Nat)"/>
    <property type="match status" value="1"/>
</dbReference>
<keyword evidence="5" id="KW-1185">Reference proteome</keyword>
<dbReference type="Proteomes" id="UP000030361">
    <property type="component" value="Chromosome"/>
</dbReference>
<evidence type="ECO:0000256" key="2">
    <source>
        <dbReference type="ARBA" id="ARBA00023315"/>
    </source>
</evidence>
<evidence type="ECO:0000256" key="1">
    <source>
        <dbReference type="ARBA" id="ARBA00022679"/>
    </source>
</evidence>
<name>A0A1S6QFW3_9LACO</name>
<dbReference type="EMBL" id="CP018906">
    <property type="protein sequence ID" value="AQW20497.1"/>
    <property type="molecule type" value="Genomic_DNA"/>
</dbReference>
<dbReference type="Gene3D" id="3.40.630.30">
    <property type="match status" value="1"/>
</dbReference>
<protein>
    <submittedName>
        <fullName evidence="4">N-acetyltransferase</fullName>
    </submittedName>
</protein>
<dbReference type="RefSeq" id="WP_035166814.1">
    <property type="nucleotide sequence ID" value="NZ_CP018906.1"/>
</dbReference>
<dbReference type="InterPro" id="IPR000182">
    <property type="entry name" value="GNAT_dom"/>
</dbReference>
<proteinExistence type="predicted"/>
<dbReference type="InterPro" id="IPR050832">
    <property type="entry name" value="Bact_Acetyltransf"/>
</dbReference>
<feature type="domain" description="N-acetyltransferase" evidence="3">
    <location>
        <begin position="3"/>
        <end position="142"/>
    </location>
</feature>
<gene>
    <name evidence="4" type="ORF">PL11_000290</name>
</gene>
<organism evidence="4 5">
    <name type="scientific">Lentilactobacillus curieae</name>
    <dbReference type="NCBI Taxonomy" id="1138822"/>
    <lineage>
        <taxon>Bacteria</taxon>
        <taxon>Bacillati</taxon>
        <taxon>Bacillota</taxon>
        <taxon>Bacilli</taxon>
        <taxon>Lactobacillales</taxon>
        <taxon>Lactobacillaceae</taxon>
        <taxon>Lentilactobacillus</taxon>
    </lineage>
</organism>
<dbReference type="PANTHER" id="PTHR43877">
    <property type="entry name" value="AMINOALKYLPHOSPHONATE N-ACETYLTRANSFERASE-RELATED-RELATED"/>
    <property type="match status" value="1"/>
</dbReference>
<reference evidence="4 5" key="1">
    <citation type="journal article" date="2015" name="Genome Announc.">
        <title>Genome Sequence of Lactobacillus curieae CCTCC M 2011381T, a Novel Producer of Gamma-aminobutyric Acid.</title>
        <authorList>
            <person name="Wang Y."/>
            <person name="Wang Y."/>
            <person name="Lang C."/>
            <person name="Wei D."/>
            <person name="Xu P."/>
            <person name="Xie J."/>
        </authorList>
    </citation>
    <scope>NUCLEOTIDE SEQUENCE [LARGE SCALE GENOMIC DNA]</scope>
    <source>
        <strain evidence="4 5">CCTCC M 2011381</strain>
    </source>
</reference>
<evidence type="ECO:0000313" key="5">
    <source>
        <dbReference type="Proteomes" id="UP000030361"/>
    </source>
</evidence>
<evidence type="ECO:0000313" key="4">
    <source>
        <dbReference type="EMBL" id="AQW20497.1"/>
    </source>
</evidence>
<sequence length="142" mass="15649">MKLTVGQGKPIRAAASFVRMNVFVIERHIKLTDEFDDKDSDTMTYAVMFDGETPVATARFESPDERTLKIGRVATLKDYRGQGLGAQVLTALEEVAKSRGKTTSLIHSEVTAQGFYESLGYQASSDVFVEDGVDCIIVEKSF</sequence>
<dbReference type="eggNOG" id="COG2153">
    <property type="taxonomic scope" value="Bacteria"/>
</dbReference>
<keyword evidence="1 4" id="KW-0808">Transferase</keyword>
<accession>A0A1S6QFW3</accession>
<dbReference type="PANTHER" id="PTHR43877:SF2">
    <property type="entry name" value="AMINOALKYLPHOSPHONATE N-ACETYLTRANSFERASE-RELATED"/>
    <property type="match status" value="1"/>
</dbReference>
<dbReference type="OrthoDB" id="9796171at2"/>
<dbReference type="KEGG" id="lcu:PL11_000290"/>